<dbReference type="PANTHER" id="PTHR43190">
    <property type="entry name" value="N-ACETYL-D-GLUCOSAMINE KINASE"/>
    <property type="match status" value="1"/>
</dbReference>
<dbReference type="InterPro" id="IPR002731">
    <property type="entry name" value="ATPase_BadF"/>
</dbReference>
<gene>
    <name evidence="2" type="ORF">CWI71_02335</name>
</gene>
<dbReference type="PANTHER" id="PTHR43190:SF3">
    <property type="entry name" value="N-ACETYL-D-GLUCOSAMINE KINASE"/>
    <property type="match status" value="1"/>
</dbReference>
<dbReference type="CDD" id="cd24082">
    <property type="entry name" value="ASKHA_NBD_GspK-like"/>
    <property type="match status" value="1"/>
</dbReference>
<dbReference type="RefSeq" id="WP_126753650.1">
    <property type="nucleotide sequence ID" value="NZ_PIPY01000002.1"/>
</dbReference>
<protein>
    <recommendedName>
        <fullName evidence="1">ATPase BadF/BadG/BcrA/BcrD type domain-containing protein</fullName>
    </recommendedName>
</protein>
<dbReference type="InterPro" id="IPR043129">
    <property type="entry name" value="ATPase_NBD"/>
</dbReference>
<proteinExistence type="predicted"/>
<dbReference type="Pfam" id="PF01869">
    <property type="entry name" value="BcrAD_BadFG"/>
    <property type="match status" value="1"/>
</dbReference>
<evidence type="ECO:0000259" key="1">
    <source>
        <dbReference type="Pfam" id="PF01869"/>
    </source>
</evidence>
<dbReference type="OrthoDB" id="9816014at2"/>
<dbReference type="SUPFAM" id="SSF53067">
    <property type="entry name" value="Actin-like ATPase domain"/>
    <property type="match status" value="2"/>
</dbReference>
<dbReference type="AlphaFoldDB" id="A0A432YQ61"/>
<dbReference type="InterPro" id="IPR052519">
    <property type="entry name" value="Euk-type_GlcNAc_Kinase"/>
</dbReference>
<dbReference type="EMBL" id="PIPY01000002">
    <property type="protein sequence ID" value="RUO63209.1"/>
    <property type="molecule type" value="Genomic_DNA"/>
</dbReference>
<dbReference type="Gene3D" id="3.30.420.40">
    <property type="match status" value="2"/>
</dbReference>
<comment type="caution">
    <text evidence="2">The sequence shown here is derived from an EMBL/GenBank/DDBJ whole genome shotgun (WGS) entry which is preliminary data.</text>
</comment>
<name>A0A432YQ61_9GAMM</name>
<feature type="domain" description="ATPase BadF/BadG/BcrA/BcrD type" evidence="1">
    <location>
        <begin position="17"/>
        <end position="292"/>
    </location>
</feature>
<accession>A0A432YQ61</accession>
<keyword evidence="3" id="KW-1185">Reference proteome</keyword>
<dbReference type="Proteomes" id="UP000288259">
    <property type="component" value="Unassembled WGS sequence"/>
</dbReference>
<reference evidence="3" key="1">
    <citation type="journal article" date="2018" name="Front. Microbiol.">
        <title>Genome-Based Analysis Reveals the Taxonomy and Diversity of the Family Idiomarinaceae.</title>
        <authorList>
            <person name="Liu Y."/>
            <person name="Lai Q."/>
            <person name="Shao Z."/>
        </authorList>
    </citation>
    <scope>NUCLEOTIDE SEQUENCE [LARGE SCALE GENOMIC DNA]</scope>
    <source>
        <strain evidence="3">CVS-6</strain>
    </source>
</reference>
<sequence>MTHETTPLSPAGTLYAGIDGGGTKCRAELYNADGKLLGAGIAGAANIARDSEIAKRSILDAVTAAVSEAQLPPESLGQIRACGGFAGANLPSAANIMRQWQHPFQSFDFSSDLHTALYGAHNGENGAVLVIGTGSCAAALVSGQLQQFGGHGFLLGDKGSGAWLGKQAVIHTLEAIDGIQQHGALAAAVQAHYQCHSATALVDKLNQAHPGVFGELCPLILQLANDGEASARALVAEGSTYLSAIARKALQNSGGKLVLTGGVAGALQRWLDTDIREQLSTSHYGPEWGAIMLYQNGGMPSHGN</sequence>
<evidence type="ECO:0000313" key="3">
    <source>
        <dbReference type="Proteomes" id="UP000288259"/>
    </source>
</evidence>
<evidence type="ECO:0000313" key="2">
    <source>
        <dbReference type="EMBL" id="RUO63209.1"/>
    </source>
</evidence>
<organism evidence="2 3">
    <name type="scientific">Pseudidiomarina insulisalsae</name>
    <dbReference type="NCBI Taxonomy" id="575789"/>
    <lineage>
        <taxon>Bacteria</taxon>
        <taxon>Pseudomonadati</taxon>
        <taxon>Pseudomonadota</taxon>
        <taxon>Gammaproteobacteria</taxon>
        <taxon>Alteromonadales</taxon>
        <taxon>Idiomarinaceae</taxon>
        <taxon>Pseudidiomarina</taxon>
    </lineage>
</organism>